<keyword evidence="1" id="KW-1133">Transmembrane helix</keyword>
<evidence type="ECO:0000313" key="3">
    <source>
        <dbReference type="Proteomes" id="UP000316801"/>
    </source>
</evidence>
<feature type="transmembrane region" description="Helical" evidence="1">
    <location>
        <begin position="20"/>
        <end position="43"/>
    </location>
</feature>
<accession>A0A549TBD4</accession>
<evidence type="ECO:0000313" key="2">
    <source>
        <dbReference type="EMBL" id="TRL39174.1"/>
    </source>
</evidence>
<feature type="transmembrane region" description="Helical" evidence="1">
    <location>
        <begin position="405"/>
        <end position="423"/>
    </location>
</feature>
<protein>
    <submittedName>
        <fullName evidence="2">Uncharacterized protein</fullName>
    </submittedName>
</protein>
<feature type="transmembrane region" description="Helical" evidence="1">
    <location>
        <begin position="443"/>
        <end position="463"/>
    </location>
</feature>
<dbReference type="AlphaFoldDB" id="A0A549TBD4"/>
<feature type="transmembrane region" description="Helical" evidence="1">
    <location>
        <begin position="241"/>
        <end position="265"/>
    </location>
</feature>
<name>A0A549TBD4_9HYPH</name>
<keyword evidence="1" id="KW-0472">Membrane</keyword>
<reference evidence="2 3" key="1">
    <citation type="submission" date="2019-07" db="EMBL/GenBank/DDBJ databases">
        <title>Ln-dependent methylotrophs.</title>
        <authorList>
            <person name="Tani A."/>
        </authorList>
    </citation>
    <scope>NUCLEOTIDE SEQUENCE [LARGE SCALE GENOMIC DNA]</scope>
    <source>
        <strain evidence="2 3">SM12</strain>
    </source>
</reference>
<comment type="caution">
    <text evidence="2">The sequence shown here is derived from an EMBL/GenBank/DDBJ whole genome shotgun (WGS) entry which is preliminary data.</text>
</comment>
<feature type="transmembrane region" description="Helical" evidence="1">
    <location>
        <begin position="110"/>
        <end position="128"/>
    </location>
</feature>
<feature type="transmembrane region" description="Helical" evidence="1">
    <location>
        <begin position="49"/>
        <end position="66"/>
    </location>
</feature>
<sequence>MSSIAAQSELQRDAILAGRFDLRVWTFVRFVIPFHVALVLLNFALDQQFLTACAHLAMAAIAWLVTMRCRDGIRIIIFTNVYWMFSVATYAYAFLNGQTATYGLGNAERAALVALVSQLALYVACLLTPNRGVLLKIDEFKYLRRRSTLNTLQYPFLIVGLLGVIVGNYGLLSPAYAVTIGYFLLVAMSIRLAEGKIAQDPMLLGIFALMFYISAASSGRTALMALLFMMGFAVLMLKEKIISFGTLIAAYFTMRLLSIFSALLLSVRWTRGTSVSTAELFASKFFSLDTAFFLINPFYVHPVQLEAVTAPENTSGFYSDFFRAGSDSLLQRLTLLPQMDIVVSKIRDIGAIRWDDLWGNIVWNVLPGILGQDKDLLFSDQIVWELGLRDWANVGRPMITVQGELFSIGGYACVFLVTFYLYYMMSYMYGVMARMMGGRVTAILIMSQFFVNGFVSTTLLSVAMASTRIPFQFIAVLSVIFFIFRMFAKRDKPLRKRKFA</sequence>
<feature type="transmembrane region" description="Helical" evidence="1">
    <location>
        <begin position="469"/>
        <end position="488"/>
    </location>
</feature>
<feature type="transmembrane region" description="Helical" evidence="1">
    <location>
        <begin position="205"/>
        <end position="235"/>
    </location>
</feature>
<proteinExistence type="predicted"/>
<keyword evidence="3" id="KW-1185">Reference proteome</keyword>
<dbReference type="RefSeq" id="WP_143125135.1">
    <property type="nucleotide sequence ID" value="NZ_VJMG01000023.1"/>
</dbReference>
<feature type="transmembrane region" description="Helical" evidence="1">
    <location>
        <begin position="149"/>
        <end position="169"/>
    </location>
</feature>
<evidence type="ECO:0000256" key="1">
    <source>
        <dbReference type="SAM" id="Phobius"/>
    </source>
</evidence>
<organism evidence="2 3">
    <name type="scientific">Rhizobium straminoryzae</name>
    <dbReference type="NCBI Taxonomy" id="1387186"/>
    <lineage>
        <taxon>Bacteria</taxon>
        <taxon>Pseudomonadati</taxon>
        <taxon>Pseudomonadota</taxon>
        <taxon>Alphaproteobacteria</taxon>
        <taxon>Hyphomicrobiales</taxon>
        <taxon>Rhizobiaceae</taxon>
        <taxon>Rhizobium/Agrobacterium group</taxon>
        <taxon>Rhizobium</taxon>
    </lineage>
</organism>
<dbReference type="Proteomes" id="UP000316801">
    <property type="component" value="Unassembled WGS sequence"/>
</dbReference>
<keyword evidence="1" id="KW-0812">Transmembrane</keyword>
<gene>
    <name evidence="2" type="ORF">FNA46_10450</name>
</gene>
<dbReference type="EMBL" id="VJMG01000023">
    <property type="protein sequence ID" value="TRL39174.1"/>
    <property type="molecule type" value="Genomic_DNA"/>
</dbReference>
<feature type="transmembrane region" description="Helical" evidence="1">
    <location>
        <begin position="73"/>
        <end position="95"/>
    </location>
</feature>